<name>A0A1I2FHF3_9BACT</name>
<dbReference type="InterPro" id="IPR036921">
    <property type="entry name" value="PurM-like_N_sf"/>
</dbReference>
<dbReference type="STRING" id="54.SAMN02745121_06654"/>
<dbReference type="PANTHER" id="PTHR30303">
    <property type="entry name" value="HYDROGENASE ISOENZYMES FORMATION PROTEIN HYPE"/>
    <property type="match status" value="1"/>
</dbReference>
<dbReference type="InterPro" id="IPR016188">
    <property type="entry name" value="PurM-like_N"/>
</dbReference>
<dbReference type="Pfam" id="PF00586">
    <property type="entry name" value="AIRS"/>
    <property type="match status" value="1"/>
</dbReference>
<accession>A0A1I2FHF3</accession>
<evidence type="ECO:0000259" key="3">
    <source>
        <dbReference type="Pfam" id="PF02769"/>
    </source>
</evidence>
<dbReference type="EMBL" id="FOMX01000026">
    <property type="protein sequence ID" value="SFF04309.1"/>
    <property type="molecule type" value="Genomic_DNA"/>
</dbReference>
<organism evidence="4 5">
    <name type="scientific">Nannocystis exedens</name>
    <dbReference type="NCBI Taxonomy" id="54"/>
    <lineage>
        <taxon>Bacteria</taxon>
        <taxon>Pseudomonadati</taxon>
        <taxon>Myxococcota</taxon>
        <taxon>Polyangia</taxon>
        <taxon>Nannocystales</taxon>
        <taxon>Nannocystaceae</taxon>
        <taxon>Nannocystis</taxon>
    </lineage>
</organism>
<keyword evidence="5" id="KW-1185">Reference proteome</keyword>
<proteinExistence type="inferred from homology"/>
<dbReference type="RefSeq" id="WP_096328572.1">
    <property type="nucleotide sequence ID" value="NZ_FOMX01000026.1"/>
</dbReference>
<sequence>MTLEFDCPAPSGRHEHIILGHGSGGKLGADLVARMFLSVFGNAAEDAAACAGAGRLAFTTDAFVVRPIFFPGGDIGRLAIAGTVNDLAVSGALPRYVSAAFILEEGLAMADLERIVASMRATCEEAGVVLVAGDTKVVDRGKGDRVFITTSGIGFLPQGRALSISAAQPGDRVLVSGTLGDHGIAILSQREGLEFDTALTSDVQPLADLAQAILQTCSSVRCMRDPTRGGLAGVLHDLATASRVGVRLHEQAVPLAPAVRAACELLGLDPLHVASEGRLVAVAPADEAEGLLAAMRRHPRGRESAIVGEVVADHAGTVVLRSRIGGERVVRPLAGEQLPRIC</sequence>
<protein>
    <submittedName>
        <fullName evidence="4">Hydrogenase expression/formation protein HypE</fullName>
    </submittedName>
</protein>
<dbReference type="SUPFAM" id="SSF55326">
    <property type="entry name" value="PurM N-terminal domain-like"/>
    <property type="match status" value="1"/>
</dbReference>
<dbReference type="SUPFAM" id="SSF56042">
    <property type="entry name" value="PurM C-terminal domain-like"/>
    <property type="match status" value="1"/>
</dbReference>
<evidence type="ECO:0000256" key="1">
    <source>
        <dbReference type="ARBA" id="ARBA00006243"/>
    </source>
</evidence>
<feature type="domain" description="PurM-like N-terminal" evidence="2">
    <location>
        <begin position="45"/>
        <end position="155"/>
    </location>
</feature>
<dbReference type="AlphaFoldDB" id="A0A1I2FHF3"/>
<dbReference type="GO" id="GO:0051604">
    <property type="term" value="P:protein maturation"/>
    <property type="evidence" value="ECO:0007669"/>
    <property type="project" value="TreeGrafter"/>
</dbReference>
<dbReference type="InterPro" id="IPR010918">
    <property type="entry name" value="PurM-like_C_dom"/>
</dbReference>
<dbReference type="CDD" id="cd02197">
    <property type="entry name" value="HypE"/>
    <property type="match status" value="1"/>
</dbReference>
<evidence type="ECO:0000259" key="2">
    <source>
        <dbReference type="Pfam" id="PF00586"/>
    </source>
</evidence>
<feature type="domain" description="PurM-like C-terminal" evidence="3">
    <location>
        <begin position="168"/>
        <end position="319"/>
    </location>
</feature>
<comment type="similarity">
    <text evidence="1">Belongs to the HypE family.</text>
</comment>
<dbReference type="OrthoDB" id="9801934at2"/>
<dbReference type="Gene3D" id="3.90.650.10">
    <property type="entry name" value="PurM-like C-terminal domain"/>
    <property type="match status" value="1"/>
</dbReference>
<dbReference type="PANTHER" id="PTHR30303:SF0">
    <property type="entry name" value="CARBAMOYL DEHYDRATASE HYPE"/>
    <property type="match status" value="1"/>
</dbReference>
<evidence type="ECO:0000313" key="5">
    <source>
        <dbReference type="Proteomes" id="UP000199400"/>
    </source>
</evidence>
<reference evidence="5" key="1">
    <citation type="submission" date="2016-10" db="EMBL/GenBank/DDBJ databases">
        <authorList>
            <person name="Varghese N."/>
            <person name="Submissions S."/>
        </authorList>
    </citation>
    <scope>NUCLEOTIDE SEQUENCE [LARGE SCALE GENOMIC DNA]</scope>
    <source>
        <strain evidence="5">ATCC 25963</strain>
    </source>
</reference>
<dbReference type="Proteomes" id="UP000199400">
    <property type="component" value="Unassembled WGS sequence"/>
</dbReference>
<dbReference type="NCBIfam" id="TIGR02124">
    <property type="entry name" value="hypE"/>
    <property type="match status" value="1"/>
</dbReference>
<evidence type="ECO:0000313" key="4">
    <source>
        <dbReference type="EMBL" id="SFF04309.1"/>
    </source>
</evidence>
<dbReference type="PIRSF" id="PIRSF005644">
    <property type="entry name" value="Hdrgns_mtr_HypE"/>
    <property type="match status" value="1"/>
</dbReference>
<dbReference type="InterPro" id="IPR036676">
    <property type="entry name" value="PurM-like_C_sf"/>
</dbReference>
<dbReference type="InterPro" id="IPR011854">
    <property type="entry name" value="HypE"/>
</dbReference>
<dbReference type="Pfam" id="PF02769">
    <property type="entry name" value="AIRS_C"/>
    <property type="match status" value="1"/>
</dbReference>
<gene>
    <name evidence="4" type="ORF">SAMN02745121_06654</name>
</gene>
<dbReference type="Gene3D" id="3.30.1330.10">
    <property type="entry name" value="PurM-like, N-terminal domain"/>
    <property type="match status" value="1"/>
</dbReference>